<dbReference type="SUPFAM" id="SSF47473">
    <property type="entry name" value="EF-hand"/>
    <property type="match status" value="2"/>
</dbReference>
<organism evidence="6 7">
    <name type="scientific">Hondaea fermentalgiana</name>
    <dbReference type="NCBI Taxonomy" id="2315210"/>
    <lineage>
        <taxon>Eukaryota</taxon>
        <taxon>Sar</taxon>
        <taxon>Stramenopiles</taxon>
        <taxon>Bigyra</taxon>
        <taxon>Labyrinthulomycetes</taxon>
        <taxon>Thraustochytrida</taxon>
        <taxon>Thraustochytriidae</taxon>
        <taxon>Hondaea</taxon>
    </lineage>
</organism>
<gene>
    <name evidence="6" type="ORF">FCC1311_025042</name>
</gene>
<evidence type="ECO:0000313" key="6">
    <source>
        <dbReference type="EMBL" id="GBG26283.1"/>
    </source>
</evidence>
<evidence type="ECO:0000256" key="1">
    <source>
        <dbReference type="ARBA" id="ARBA00020786"/>
    </source>
</evidence>
<dbReference type="Pfam" id="PF00036">
    <property type="entry name" value="EF-hand_1"/>
    <property type="match status" value="1"/>
</dbReference>
<dbReference type="SUPFAM" id="SSF47391">
    <property type="entry name" value="Dimerization-anchoring domain of cAMP-dependent PK regulatory subunit"/>
    <property type="match status" value="1"/>
</dbReference>
<dbReference type="Gene3D" id="1.10.238.10">
    <property type="entry name" value="EF-hand"/>
    <property type="match status" value="4"/>
</dbReference>
<comment type="caution">
    <text evidence="6">The sequence shown here is derived from an EMBL/GenBank/DDBJ whole genome shotgun (WGS) entry which is preliminary data.</text>
</comment>
<dbReference type="Proteomes" id="UP000241890">
    <property type="component" value="Unassembled WGS sequence"/>
</dbReference>
<dbReference type="InterPro" id="IPR011992">
    <property type="entry name" value="EF-hand-dom_pair"/>
</dbReference>
<dbReference type="GO" id="GO:0005509">
    <property type="term" value="F:calcium ion binding"/>
    <property type="evidence" value="ECO:0007669"/>
    <property type="project" value="InterPro"/>
</dbReference>
<keyword evidence="2" id="KW-0677">Repeat</keyword>
<evidence type="ECO:0000256" key="2">
    <source>
        <dbReference type="ARBA" id="ARBA00022737"/>
    </source>
</evidence>
<feature type="domain" description="EF-hand" evidence="5">
    <location>
        <begin position="87"/>
        <end position="122"/>
    </location>
</feature>
<evidence type="ECO:0000313" key="7">
    <source>
        <dbReference type="Proteomes" id="UP000241890"/>
    </source>
</evidence>
<dbReference type="SMART" id="SM00394">
    <property type="entry name" value="RIIa"/>
    <property type="match status" value="1"/>
</dbReference>
<dbReference type="Pfam" id="PF13499">
    <property type="entry name" value="EF-hand_7"/>
    <property type="match status" value="1"/>
</dbReference>
<dbReference type="AlphaFoldDB" id="A0A2R5GCF7"/>
<feature type="domain" description="EF-hand" evidence="5">
    <location>
        <begin position="384"/>
        <end position="419"/>
    </location>
</feature>
<name>A0A2R5GCF7_9STRA</name>
<dbReference type="Gene3D" id="1.20.890.10">
    <property type="entry name" value="cAMP-dependent protein kinase regulatory subunit, dimerization-anchoring domain"/>
    <property type="match status" value="1"/>
</dbReference>
<sequence length="463" mass="52831">MTEGTVPSSYAKEFAMPDGFPDVVSKLAREILREQPADIEAFCLQYFSEKMQNDASQHEMPSKRSKRNSILEDPDPGFLLTEMSPQEIEELIHSLFREQDVDANHTLDRHEFKMVFNKLGAKLGLRKNDVRRILAEADRDENGLVSYAEFIPVAMGVIQTLVAKHELRQEEERQAKVKEEAESHIYHGMPHEELEEILTSIFREADTDGNGTLDLDEFERCLADIRIGMTRKEINVLMFETYADNDGKIAYEAFKPLCMELLAELTAQEWMAPSQDVQDIQVAILEAFQKADKTESGMLSHEQLQSVLSRMDLGLTLLQICSILSETKEDDRGMIDYGAEVSRVAFMVHSCMHYSQKLVEKQERMQTLHASDGWGMVFGRDRDQLEEELLAAFRELDEDGAGCLTREEIKTTLKSILPELDRPSMHALLALAQQTETAQYRYKPVVEHAFGLMELAIIVEDDE</sequence>
<protein>
    <recommendedName>
        <fullName evidence="1">Calmodulin</fullName>
    </recommendedName>
</protein>
<dbReference type="PANTHER" id="PTHR23048">
    <property type="entry name" value="MYOSIN LIGHT CHAIN 1, 3"/>
    <property type="match status" value="1"/>
</dbReference>
<feature type="domain" description="EF-hand" evidence="5">
    <location>
        <begin position="125"/>
        <end position="160"/>
    </location>
</feature>
<dbReference type="SMART" id="SM00054">
    <property type="entry name" value="EFh"/>
    <property type="match status" value="6"/>
</dbReference>
<dbReference type="InterPro" id="IPR002048">
    <property type="entry name" value="EF_hand_dom"/>
</dbReference>
<dbReference type="InterPro" id="IPR018247">
    <property type="entry name" value="EF_Hand_1_Ca_BS"/>
</dbReference>
<proteinExistence type="predicted"/>
<accession>A0A2R5GCF7</accession>
<evidence type="ECO:0000256" key="4">
    <source>
        <dbReference type="SAM" id="MobiDB-lite"/>
    </source>
</evidence>
<dbReference type="PROSITE" id="PS00018">
    <property type="entry name" value="EF_HAND_1"/>
    <property type="match status" value="3"/>
</dbReference>
<evidence type="ECO:0000259" key="5">
    <source>
        <dbReference type="PROSITE" id="PS50222"/>
    </source>
</evidence>
<dbReference type="InterPro" id="IPR003117">
    <property type="entry name" value="cAMP_dep_PK_reg_su_I/II_a/b"/>
</dbReference>
<keyword evidence="7" id="KW-1185">Reference proteome</keyword>
<keyword evidence="3" id="KW-0106">Calcium</keyword>
<dbReference type="InterPro" id="IPR050230">
    <property type="entry name" value="CALM/Myosin/TropC-like"/>
</dbReference>
<dbReference type="InParanoid" id="A0A2R5GCF7"/>
<dbReference type="Pfam" id="PF02197">
    <property type="entry name" value="RIIa"/>
    <property type="match status" value="1"/>
</dbReference>
<dbReference type="GO" id="GO:0016460">
    <property type="term" value="C:myosin II complex"/>
    <property type="evidence" value="ECO:0007669"/>
    <property type="project" value="TreeGrafter"/>
</dbReference>
<reference evidence="6 7" key="1">
    <citation type="submission" date="2017-12" db="EMBL/GenBank/DDBJ databases">
        <title>Sequencing, de novo assembly and annotation of complete genome of a new Thraustochytrid species, strain FCC1311.</title>
        <authorList>
            <person name="Sedici K."/>
            <person name="Godart F."/>
            <person name="Aiese Cigliano R."/>
            <person name="Sanseverino W."/>
            <person name="Barakat M."/>
            <person name="Ortet P."/>
            <person name="Marechal E."/>
            <person name="Cagnac O."/>
            <person name="Amato A."/>
        </authorList>
    </citation>
    <scope>NUCLEOTIDE SEQUENCE [LARGE SCALE GENOMIC DNA]</scope>
</reference>
<dbReference type="EMBL" id="BEYU01000019">
    <property type="protein sequence ID" value="GBG26283.1"/>
    <property type="molecule type" value="Genomic_DNA"/>
</dbReference>
<dbReference type="PROSITE" id="PS50222">
    <property type="entry name" value="EF_HAND_2"/>
    <property type="match status" value="4"/>
</dbReference>
<dbReference type="PANTHER" id="PTHR23048:SF0">
    <property type="entry name" value="CALMODULIN LIKE 3"/>
    <property type="match status" value="1"/>
</dbReference>
<feature type="domain" description="EF-hand" evidence="5">
    <location>
        <begin position="193"/>
        <end position="228"/>
    </location>
</feature>
<evidence type="ECO:0000256" key="3">
    <source>
        <dbReference type="ARBA" id="ARBA00022837"/>
    </source>
</evidence>
<dbReference type="OrthoDB" id="252964at2759"/>
<feature type="region of interest" description="Disordered" evidence="4">
    <location>
        <begin position="53"/>
        <end position="75"/>
    </location>
</feature>